<dbReference type="PANTHER" id="PTHR10953">
    <property type="entry name" value="UBIQUITIN-ACTIVATING ENZYME E1"/>
    <property type="match status" value="1"/>
</dbReference>
<reference evidence="2 3" key="1">
    <citation type="submission" date="2023-04" db="EMBL/GenBank/DDBJ databases">
        <title>The genome sequence of Polyangium sorediatum DSM14670.</title>
        <authorList>
            <person name="Zhang X."/>
        </authorList>
    </citation>
    <scope>NUCLEOTIDE SEQUENCE [LARGE SCALE GENOMIC DNA]</scope>
    <source>
        <strain evidence="2 3">DSM 14670</strain>
    </source>
</reference>
<dbReference type="SUPFAM" id="SSF52821">
    <property type="entry name" value="Rhodanese/Cell cycle control phosphatase"/>
    <property type="match status" value="1"/>
</dbReference>
<dbReference type="Gene3D" id="3.40.250.10">
    <property type="entry name" value="Rhodanese-like domain"/>
    <property type="match status" value="1"/>
</dbReference>
<dbReference type="NCBIfam" id="NF006444">
    <property type="entry name" value="PRK08762.1"/>
    <property type="match status" value="1"/>
</dbReference>
<organism evidence="2 3">
    <name type="scientific">Polyangium sorediatum</name>
    <dbReference type="NCBI Taxonomy" id="889274"/>
    <lineage>
        <taxon>Bacteria</taxon>
        <taxon>Pseudomonadati</taxon>
        <taxon>Myxococcota</taxon>
        <taxon>Polyangia</taxon>
        <taxon>Polyangiales</taxon>
        <taxon>Polyangiaceae</taxon>
        <taxon>Polyangium</taxon>
    </lineage>
</organism>
<gene>
    <name evidence="2" type="primary">moeB</name>
    <name evidence="2" type="ORF">QHF89_37690</name>
</gene>
<dbReference type="PROSITE" id="PS50206">
    <property type="entry name" value="RHODANESE_3"/>
    <property type="match status" value="1"/>
</dbReference>
<dbReference type="SMART" id="SM00450">
    <property type="entry name" value="RHOD"/>
    <property type="match status" value="1"/>
</dbReference>
<dbReference type="Pfam" id="PF00899">
    <property type="entry name" value="ThiF"/>
    <property type="match status" value="1"/>
</dbReference>
<dbReference type="NCBIfam" id="NF004281">
    <property type="entry name" value="PRK05690.1"/>
    <property type="match status" value="1"/>
</dbReference>
<dbReference type="Pfam" id="PF00581">
    <property type="entry name" value="Rhodanese"/>
    <property type="match status" value="1"/>
</dbReference>
<keyword evidence="3" id="KW-1185">Reference proteome</keyword>
<keyword evidence="2" id="KW-0548">Nucleotidyltransferase</keyword>
<dbReference type="InterPro" id="IPR000594">
    <property type="entry name" value="ThiF_NAD_FAD-bd"/>
</dbReference>
<dbReference type="InterPro" id="IPR001763">
    <property type="entry name" value="Rhodanese-like_dom"/>
</dbReference>
<dbReference type="PANTHER" id="PTHR10953:SF102">
    <property type="entry name" value="ADENYLYLTRANSFERASE AND SULFURTRANSFERASE MOCS3"/>
    <property type="match status" value="1"/>
</dbReference>
<dbReference type="InterPro" id="IPR045886">
    <property type="entry name" value="ThiF/MoeB/HesA"/>
</dbReference>
<dbReference type="CDD" id="cd00158">
    <property type="entry name" value="RHOD"/>
    <property type="match status" value="1"/>
</dbReference>
<accession>A0ABT6P3V9</accession>
<dbReference type="RefSeq" id="WP_136973031.1">
    <property type="nucleotide sequence ID" value="NZ_JARZHI010000056.1"/>
</dbReference>
<dbReference type="EMBL" id="JARZHI010000056">
    <property type="protein sequence ID" value="MDI1435295.1"/>
    <property type="molecule type" value="Genomic_DNA"/>
</dbReference>
<evidence type="ECO:0000259" key="1">
    <source>
        <dbReference type="PROSITE" id="PS50206"/>
    </source>
</evidence>
<evidence type="ECO:0000313" key="2">
    <source>
        <dbReference type="EMBL" id="MDI1435295.1"/>
    </source>
</evidence>
<dbReference type="InterPro" id="IPR036873">
    <property type="entry name" value="Rhodanese-like_dom_sf"/>
</dbReference>
<comment type="caution">
    <text evidence="2">The sequence shown here is derived from an EMBL/GenBank/DDBJ whole genome shotgun (WGS) entry which is preliminary data.</text>
</comment>
<protein>
    <submittedName>
        <fullName evidence="2">Molybdopterin-synthase adenylyltransferase MoeB</fullName>
    </submittedName>
</protein>
<keyword evidence="2" id="KW-0808">Transferase</keyword>
<feature type="domain" description="Rhodanese" evidence="1">
    <location>
        <begin position="30"/>
        <end position="120"/>
    </location>
</feature>
<dbReference type="SUPFAM" id="SSF69572">
    <property type="entry name" value="Activating enzymes of the ubiquitin-like proteins"/>
    <property type="match status" value="1"/>
</dbReference>
<sequence length="388" mass="42487">MPTTYTDLIAEVRKTISTVTLEEIKRRLEAREPMVLVDVREKDENRAGYIPGALSVPRGFLEMQIEQKVPDKNAPVVLYCAGGTRSALAAKTLLDLGYTRVESANPGFVRWKDLGYPMETPPQLSDAQRDRYSRHLLLPEVGEVGQAKLLASKILLLGAGGLGSPAALYLAAAGVGTIGLVDADVVDASNLQRQIMHATSRVGMPKVESGEKTIRDLNPDVKVVKFEERLTSHNVERIFRDFDIIVDGCDNFPTRYLVNDASVWMKKPVVHGSIFRFEGQVTTFHPAAGGPCYRCLYPEPPPPHLAPSCQEAGVLGVLPGLVGTVQATEAIKLVLGQGNPLVGRLLTYDSLRMKFGELKLRKDKTCPVCGTDPTITSYIDYEHFCNIG</sequence>
<dbReference type="CDD" id="cd00757">
    <property type="entry name" value="ThiF_MoeB_HesA_family"/>
    <property type="match status" value="1"/>
</dbReference>
<evidence type="ECO:0000313" key="3">
    <source>
        <dbReference type="Proteomes" id="UP001160301"/>
    </source>
</evidence>
<dbReference type="InterPro" id="IPR035985">
    <property type="entry name" value="Ubiquitin-activating_enz"/>
</dbReference>
<dbReference type="Gene3D" id="3.40.50.720">
    <property type="entry name" value="NAD(P)-binding Rossmann-like Domain"/>
    <property type="match status" value="1"/>
</dbReference>
<dbReference type="Proteomes" id="UP001160301">
    <property type="component" value="Unassembled WGS sequence"/>
</dbReference>
<proteinExistence type="predicted"/>
<name>A0ABT6P3V9_9BACT</name>
<dbReference type="GO" id="GO:0016779">
    <property type="term" value="F:nucleotidyltransferase activity"/>
    <property type="evidence" value="ECO:0007669"/>
    <property type="project" value="UniProtKB-KW"/>
</dbReference>